<accession>A0A511UW72</accession>
<dbReference type="PANTHER" id="PTHR42948">
    <property type="entry name" value="TRANSPORTER"/>
    <property type="match status" value="1"/>
</dbReference>
<evidence type="ECO:0000256" key="4">
    <source>
        <dbReference type="ARBA" id="ARBA00022989"/>
    </source>
</evidence>
<feature type="transmembrane region" description="Helical" evidence="7">
    <location>
        <begin position="12"/>
        <end position="30"/>
    </location>
</feature>
<dbReference type="RefSeq" id="WP_146936599.1">
    <property type="nucleotide sequence ID" value="NZ_BJXW01000011.1"/>
</dbReference>
<dbReference type="NCBIfam" id="NF037979">
    <property type="entry name" value="Na_transp"/>
    <property type="match status" value="1"/>
</dbReference>
<dbReference type="SUPFAM" id="SSF161070">
    <property type="entry name" value="SNF-like"/>
    <property type="match status" value="1"/>
</dbReference>
<keyword evidence="4 7" id="KW-1133">Transmembrane helix</keyword>
<feature type="transmembrane region" description="Helical" evidence="7">
    <location>
        <begin position="423"/>
        <end position="447"/>
    </location>
</feature>
<gene>
    <name evidence="8" type="primary">yocR</name>
    <name evidence="8" type="ORF">CQU01_11280</name>
</gene>
<dbReference type="GO" id="GO:0016020">
    <property type="term" value="C:membrane"/>
    <property type="evidence" value="ECO:0007669"/>
    <property type="project" value="UniProtKB-SubCell"/>
</dbReference>
<dbReference type="PROSITE" id="PS00610">
    <property type="entry name" value="NA_NEUROTRAN_SYMP_1"/>
    <property type="match status" value="1"/>
</dbReference>
<evidence type="ECO:0000256" key="1">
    <source>
        <dbReference type="ARBA" id="ARBA00004141"/>
    </source>
</evidence>
<keyword evidence="6" id="KW-0769">Symport</keyword>
<dbReference type="Pfam" id="PF00209">
    <property type="entry name" value="SNF"/>
    <property type="match status" value="2"/>
</dbReference>
<sequence>MSQREQFRTRLGFILTTAGSAIGLGAIWKFPYVAGQNGGGAFFFIFIFFTFVLALPLMMAEFAIGRTAGADAVTSFKKIAPGTKWYGIGILGMVTTFILLSFYSVIGGWIITYLGKIFTGELIGLQSEEYALLFQKTIENPWLSLSLQFIFILMTIIVVGHGIQNGIERASKIMMPALAILFLILVIRSVTLDGAVKGMAFLFQPDFSKLTSKAVLDAMGQSFFTLSIGVSVMITYSSYLPKTTNLPRSALSVVSMNLLVIILSGLSIFPAVFSFGLDPDAGPVLLFNVLPTIFSQLPFGMFFFAAFLIVFFFAALTSAFSMLEIIVSVLSKGHLDKRKKYAWMIGIAIFIFGIPSALSYGVLSDVTVFGKSFFDLADYAVSNVLMPLGSLLIAIFVSWKMEKSLLFDELKRGSKLKRGAFQAWYYILRYVAPVLIVIVMLDVLGVWRRVF</sequence>
<evidence type="ECO:0000256" key="5">
    <source>
        <dbReference type="ARBA" id="ARBA00023136"/>
    </source>
</evidence>
<protein>
    <recommendedName>
        <fullName evidence="6">Transporter</fullName>
    </recommendedName>
</protein>
<keyword evidence="3 6" id="KW-0812">Transmembrane</keyword>
<feature type="transmembrane region" description="Helical" evidence="7">
    <location>
        <begin position="142"/>
        <end position="163"/>
    </location>
</feature>
<feature type="transmembrane region" description="Helical" evidence="7">
    <location>
        <begin position="85"/>
        <end position="111"/>
    </location>
</feature>
<keyword evidence="9" id="KW-1185">Reference proteome</keyword>
<keyword evidence="2 6" id="KW-0813">Transport</keyword>
<dbReference type="PROSITE" id="PS50267">
    <property type="entry name" value="NA_NEUROTRAN_SYMP_3"/>
    <property type="match status" value="1"/>
</dbReference>
<dbReference type="Proteomes" id="UP000321491">
    <property type="component" value="Unassembled WGS sequence"/>
</dbReference>
<feature type="transmembrane region" description="Helical" evidence="7">
    <location>
        <begin position="297"/>
        <end position="320"/>
    </location>
</feature>
<comment type="caution">
    <text evidence="8">The sequence shown here is derived from an EMBL/GenBank/DDBJ whole genome shotgun (WGS) entry which is preliminary data.</text>
</comment>
<feature type="transmembrane region" description="Helical" evidence="7">
    <location>
        <begin position="341"/>
        <end position="363"/>
    </location>
</feature>
<evidence type="ECO:0000313" key="9">
    <source>
        <dbReference type="Proteomes" id="UP000321491"/>
    </source>
</evidence>
<dbReference type="CDD" id="cd10336">
    <property type="entry name" value="SLC6sbd_Tyt1-Like"/>
    <property type="match status" value="1"/>
</dbReference>
<keyword evidence="5 7" id="KW-0472">Membrane</keyword>
<comment type="similarity">
    <text evidence="6">Belongs to the sodium:neurotransmitter symporter (SNF) (TC 2.A.22) family.</text>
</comment>
<dbReference type="InterPro" id="IPR037272">
    <property type="entry name" value="SNS_sf"/>
</dbReference>
<dbReference type="PANTHER" id="PTHR42948:SF1">
    <property type="entry name" value="TRANSPORTER"/>
    <property type="match status" value="1"/>
</dbReference>
<feature type="transmembrane region" description="Helical" evidence="7">
    <location>
        <begin position="42"/>
        <end position="64"/>
    </location>
</feature>
<dbReference type="PRINTS" id="PR00176">
    <property type="entry name" value="NANEUSMPORT"/>
</dbReference>
<name>A0A511UW72_9BACI</name>
<feature type="transmembrane region" description="Helical" evidence="7">
    <location>
        <begin position="223"/>
        <end position="241"/>
    </location>
</feature>
<dbReference type="OrthoDB" id="9762833at2"/>
<dbReference type="InterPro" id="IPR047218">
    <property type="entry name" value="YocR/YhdH-like"/>
</dbReference>
<reference evidence="8 9" key="1">
    <citation type="submission" date="2019-07" db="EMBL/GenBank/DDBJ databases">
        <title>Whole genome shotgun sequence of Cerasibacillus quisquiliarum NBRC 102429.</title>
        <authorList>
            <person name="Hosoyama A."/>
            <person name="Uohara A."/>
            <person name="Ohji S."/>
            <person name="Ichikawa N."/>
        </authorList>
    </citation>
    <scope>NUCLEOTIDE SEQUENCE [LARGE SCALE GENOMIC DNA]</scope>
    <source>
        <strain evidence="8 9">NBRC 102429</strain>
    </source>
</reference>
<evidence type="ECO:0000256" key="6">
    <source>
        <dbReference type="RuleBase" id="RU003732"/>
    </source>
</evidence>
<proteinExistence type="inferred from homology"/>
<evidence type="ECO:0000256" key="7">
    <source>
        <dbReference type="SAM" id="Phobius"/>
    </source>
</evidence>
<feature type="transmembrane region" description="Helical" evidence="7">
    <location>
        <begin position="253"/>
        <end position="277"/>
    </location>
</feature>
<comment type="subcellular location">
    <subcellularLocation>
        <location evidence="1">Membrane</location>
        <topology evidence="1">Multi-pass membrane protein</topology>
    </subcellularLocation>
</comment>
<feature type="transmembrane region" description="Helical" evidence="7">
    <location>
        <begin position="175"/>
        <end position="203"/>
    </location>
</feature>
<dbReference type="AlphaFoldDB" id="A0A511UW72"/>
<dbReference type="InterPro" id="IPR000175">
    <property type="entry name" value="Na/ntran_symport"/>
</dbReference>
<evidence type="ECO:0000256" key="2">
    <source>
        <dbReference type="ARBA" id="ARBA00022448"/>
    </source>
</evidence>
<dbReference type="GO" id="GO:0015293">
    <property type="term" value="F:symporter activity"/>
    <property type="evidence" value="ECO:0007669"/>
    <property type="project" value="UniProtKB-KW"/>
</dbReference>
<evidence type="ECO:0000256" key="3">
    <source>
        <dbReference type="ARBA" id="ARBA00022692"/>
    </source>
</evidence>
<dbReference type="EMBL" id="BJXW01000011">
    <property type="protein sequence ID" value="GEN30890.1"/>
    <property type="molecule type" value="Genomic_DNA"/>
</dbReference>
<organism evidence="8 9">
    <name type="scientific">Cerasibacillus quisquiliarum</name>
    <dbReference type="NCBI Taxonomy" id="227865"/>
    <lineage>
        <taxon>Bacteria</taxon>
        <taxon>Bacillati</taxon>
        <taxon>Bacillota</taxon>
        <taxon>Bacilli</taxon>
        <taxon>Bacillales</taxon>
        <taxon>Bacillaceae</taxon>
        <taxon>Cerasibacillus</taxon>
    </lineage>
</organism>
<feature type="transmembrane region" description="Helical" evidence="7">
    <location>
        <begin position="383"/>
        <end position="402"/>
    </location>
</feature>
<evidence type="ECO:0000313" key="8">
    <source>
        <dbReference type="EMBL" id="GEN30890.1"/>
    </source>
</evidence>